<dbReference type="CDD" id="cd16917">
    <property type="entry name" value="HATPase_UhpB-NarQ-NarX-like"/>
    <property type="match status" value="1"/>
</dbReference>
<feature type="domain" description="PAS" evidence="15">
    <location>
        <begin position="327"/>
        <end position="371"/>
    </location>
</feature>
<evidence type="ECO:0000256" key="13">
    <source>
        <dbReference type="SAM" id="MobiDB-lite"/>
    </source>
</evidence>
<gene>
    <name evidence="17" type="ORF">CRM94_28640</name>
</gene>
<dbReference type="PROSITE" id="PS50839">
    <property type="entry name" value="CHASE"/>
    <property type="match status" value="1"/>
</dbReference>
<reference evidence="18" key="1">
    <citation type="submission" date="2017-09" db="EMBL/GenBank/DDBJ databases">
        <title>FDA dAtabase for Regulatory Grade micrObial Sequences (FDA-ARGOS): Supporting development and validation of Infectious Disease Dx tests.</title>
        <authorList>
            <person name="Minogue T."/>
            <person name="Wolcott M."/>
            <person name="Wasieloski L."/>
            <person name="Aguilar W."/>
            <person name="Moore D."/>
            <person name="Tallon L."/>
            <person name="Sadzewicz L."/>
            <person name="Ott S."/>
            <person name="Zhao X."/>
            <person name="Nagaraj S."/>
            <person name="Vavikolanu K."/>
            <person name="Aluvathingal J."/>
            <person name="Nadendla S."/>
            <person name="Sichtig H."/>
        </authorList>
    </citation>
    <scope>NUCLEOTIDE SEQUENCE [LARGE SCALE GENOMIC DNA]</scope>
    <source>
        <strain evidence="18">FDAARGOS_390</strain>
    </source>
</reference>
<dbReference type="PROSITE" id="PS50112">
    <property type="entry name" value="PAS"/>
    <property type="match status" value="1"/>
</dbReference>
<organism evidence="17 18">
    <name type="scientific">Burkholderia gladioli</name>
    <name type="common">Pseudomonas marginata</name>
    <name type="synonym">Phytomonas marginata</name>
    <dbReference type="NCBI Taxonomy" id="28095"/>
    <lineage>
        <taxon>Bacteria</taxon>
        <taxon>Pseudomonadati</taxon>
        <taxon>Pseudomonadota</taxon>
        <taxon>Betaproteobacteria</taxon>
        <taxon>Burkholderiales</taxon>
        <taxon>Burkholderiaceae</taxon>
        <taxon>Burkholderia</taxon>
    </lineage>
</organism>
<dbReference type="EMBL" id="PDDY01000004">
    <property type="protein sequence ID" value="PEH38368.1"/>
    <property type="molecule type" value="Genomic_DNA"/>
</dbReference>
<evidence type="ECO:0000256" key="3">
    <source>
        <dbReference type="ARBA" id="ARBA00012438"/>
    </source>
</evidence>
<dbReference type="NCBIfam" id="TIGR00229">
    <property type="entry name" value="sensory_box"/>
    <property type="match status" value="1"/>
</dbReference>
<protein>
    <recommendedName>
        <fullName evidence="3">histidine kinase</fullName>
        <ecNumber evidence="3">2.7.13.3</ecNumber>
    </recommendedName>
</protein>
<accession>A0A2A7S492</accession>
<dbReference type="Pfam" id="PF07730">
    <property type="entry name" value="HisKA_3"/>
    <property type="match status" value="1"/>
</dbReference>
<evidence type="ECO:0000259" key="14">
    <source>
        <dbReference type="PROSITE" id="PS50109"/>
    </source>
</evidence>
<feature type="domain" description="CHASE" evidence="16">
    <location>
        <begin position="139"/>
        <end position="227"/>
    </location>
</feature>
<name>A0A2A7S492_BURGA</name>
<evidence type="ECO:0000256" key="2">
    <source>
        <dbReference type="ARBA" id="ARBA00004370"/>
    </source>
</evidence>
<comment type="catalytic activity">
    <reaction evidence="1">
        <text>ATP + protein L-histidine = ADP + protein N-phospho-L-histidine.</text>
        <dbReference type="EC" id="2.7.13.3"/>
    </reaction>
</comment>
<keyword evidence="9" id="KW-0067">ATP-binding</keyword>
<dbReference type="GO" id="GO:0046983">
    <property type="term" value="F:protein dimerization activity"/>
    <property type="evidence" value="ECO:0007669"/>
    <property type="project" value="InterPro"/>
</dbReference>
<evidence type="ECO:0000256" key="10">
    <source>
        <dbReference type="ARBA" id="ARBA00022989"/>
    </source>
</evidence>
<evidence type="ECO:0000256" key="11">
    <source>
        <dbReference type="ARBA" id="ARBA00023012"/>
    </source>
</evidence>
<dbReference type="InterPro" id="IPR005467">
    <property type="entry name" value="His_kinase_dom"/>
</dbReference>
<feature type="domain" description="Histidine kinase" evidence="14">
    <location>
        <begin position="481"/>
        <end position="682"/>
    </location>
</feature>
<evidence type="ECO:0000256" key="8">
    <source>
        <dbReference type="ARBA" id="ARBA00022777"/>
    </source>
</evidence>
<keyword evidence="8" id="KW-0418">Kinase</keyword>
<dbReference type="SMART" id="SM00091">
    <property type="entry name" value="PAS"/>
    <property type="match status" value="1"/>
</dbReference>
<dbReference type="CDD" id="cd00130">
    <property type="entry name" value="PAS"/>
    <property type="match status" value="1"/>
</dbReference>
<dbReference type="InterPro" id="IPR042240">
    <property type="entry name" value="CHASE_sf"/>
</dbReference>
<evidence type="ECO:0000259" key="16">
    <source>
        <dbReference type="PROSITE" id="PS50839"/>
    </source>
</evidence>
<dbReference type="AlphaFoldDB" id="A0A2A7S492"/>
<keyword evidence="6" id="KW-0812">Transmembrane</keyword>
<dbReference type="GO" id="GO:0016020">
    <property type="term" value="C:membrane"/>
    <property type="evidence" value="ECO:0007669"/>
    <property type="project" value="UniProtKB-SubCell"/>
</dbReference>
<dbReference type="Pfam" id="PF02518">
    <property type="entry name" value="HATPase_c"/>
    <property type="match status" value="1"/>
</dbReference>
<evidence type="ECO:0000313" key="18">
    <source>
        <dbReference type="Proteomes" id="UP000220629"/>
    </source>
</evidence>
<dbReference type="PANTHER" id="PTHR24421">
    <property type="entry name" value="NITRATE/NITRITE SENSOR PROTEIN NARX-RELATED"/>
    <property type="match status" value="1"/>
</dbReference>
<keyword evidence="7" id="KW-0547">Nucleotide-binding</keyword>
<evidence type="ECO:0000256" key="7">
    <source>
        <dbReference type="ARBA" id="ARBA00022741"/>
    </source>
</evidence>
<dbReference type="InterPro" id="IPR035965">
    <property type="entry name" value="PAS-like_dom_sf"/>
</dbReference>
<dbReference type="InterPro" id="IPR006189">
    <property type="entry name" value="CHASE_dom"/>
</dbReference>
<dbReference type="SUPFAM" id="SSF55785">
    <property type="entry name" value="PYP-like sensor domain (PAS domain)"/>
    <property type="match status" value="1"/>
</dbReference>
<keyword evidence="12" id="KW-0472">Membrane</keyword>
<dbReference type="GO" id="GO:0000155">
    <property type="term" value="F:phosphorelay sensor kinase activity"/>
    <property type="evidence" value="ECO:0007669"/>
    <property type="project" value="InterPro"/>
</dbReference>
<dbReference type="EC" id="2.7.13.3" evidence="3"/>
<dbReference type="InterPro" id="IPR036890">
    <property type="entry name" value="HATPase_C_sf"/>
</dbReference>
<dbReference type="Gene3D" id="3.30.450.350">
    <property type="entry name" value="CHASE domain"/>
    <property type="match status" value="1"/>
</dbReference>
<feature type="compositionally biased region" description="Basic residues" evidence="13">
    <location>
        <begin position="11"/>
        <end position="20"/>
    </location>
</feature>
<feature type="region of interest" description="Disordered" evidence="13">
    <location>
        <begin position="1"/>
        <end position="20"/>
    </location>
</feature>
<comment type="caution">
    <text evidence="17">The sequence shown here is derived from an EMBL/GenBank/DDBJ whole genome shotgun (WGS) entry which is preliminary data.</text>
</comment>
<dbReference type="Gene3D" id="1.20.5.1930">
    <property type="match status" value="1"/>
</dbReference>
<sequence length="690" mass="74229">MIGDRSMTQASRRRSSLRGPRRPRLLSASLVLLAGVGISLAAASLVHRQAVETQRNAFDQRIAAVSSALRQQLLMATALLRGAQRWSMSNTVPDRLSKPGVLDQTELDRARSPIGELAYLAADSVFGRRTSETTRAASGTHAAAADPGLREALQRLAGTDRIMLHGPPLSAEGTEAADCEISALGLYLPVYRGTAPVANETTRSPRALAGFLTIAFDIPRFTALINQGQTPITLRVLAGDPPASPRVGAGAELGRALLQRTTAISFAGTKLALEFAAEDRVGSLRADTTASSIAFIGTVCALLASAAVLGPKRSGSETERRIDEPLNETRLIGIIRSSMEAIITIDESQTILIFNPAAERVFGVSAMEAIGGPLGRFIPERYREAHERHIAQFGATGVSERQMGPHCPLFGLRVDGEEFPIEASISQLRDGAGKFYTVVLRDVTERLRNENALKLSREELRELSANLQHVREEEKTRIARELHDDLGQQLSALKMDMSAASQALSRVHGGPADAALLATAGSKLDSMWRLIDSALASVRRIAADLRPVMLDDLGLVPAIEWLANDFASRYGIEVVQDVRLGDQVLNSLGSTTLFRIVQEALTNVARHADATRVDLCLKVVEDACVLRIVDNGRGARIDRPRETKSFGLIGIRERAHLLNGSVSLDSPPEGGFSLTVSLPMAMVQQGAAQT</sequence>
<evidence type="ECO:0000256" key="9">
    <source>
        <dbReference type="ARBA" id="ARBA00022840"/>
    </source>
</evidence>
<evidence type="ECO:0000256" key="4">
    <source>
        <dbReference type="ARBA" id="ARBA00022553"/>
    </source>
</evidence>
<dbReference type="InterPro" id="IPR011712">
    <property type="entry name" value="Sig_transdc_His_kin_sub3_dim/P"/>
</dbReference>
<dbReference type="GO" id="GO:0005524">
    <property type="term" value="F:ATP binding"/>
    <property type="evidence" value="ECO:0007669"/>
    <property type="project" value="UniProtKB-KW"/>
</dbReference>
<dbReference type="InterPro" id="IPR003594">
    <property type="entry name" value="HATPase_dom"/>
</dbReference>
<feature type="compositionally biased region" description="Polar residues" evidence="13">
    <location>
        <begin position="1"/>
        <end position="10"/>
    </location>
</feature>
<dbReference type="PANTHER" id="PTHR24421:SF10">
    <property type="entry name" value="NITRATE_NITRITE SENSOR PROTEIN NARQ"/>
    <property type="match status" value="1"/>
</dbReference>
<dbReference type="InterPro" id="IPR050482">
    <property type="entry name" value="Sensor_HK_TwoCompSys"/>
</dbReference>
<dbReference type="Gene3D" id="3.30.450.20">
    <property type="entry name" value="PAS domain"/>
    <property type="match status" value="1"/>
</dbReference>
<evidence type="ECO:0000256" key="5">
    <source>
        <dbReference type="ARBA" id="ARBA00022679"/>
    </source>
</evidence>
<evidence type="ECO:0000256" key="6">
    <source>
        <dbReference type="ARBA" id="ARBA00022692"/>
    </source>
</evidence>
<keyword evidence="10" id="KW-1133">Transmembrane helix</keyword>
<keyword evidence="5" id="KW-0808">Transferase</keyword>
<dbReference type="SUPFAM" id="SSF55874">
    <property type="entry name" value="ATPase domain of HSP90 chaperone/DNA topoisomerase II/histidine kinase"/>
    <property type="match status" value="1"/>
</dbReference>
<keyword evidence="11" id="KW-0902">Two-component regulatory system</keyword>
<proteinExistence type="predicted"/>
<dbReference type="Proteomes" id="UP000220629">
    <property type="component" value="Unassembled WGS sequence"/>
</dbReference>
<dbReference type="PROSITE" id="PS50109">
    <property type="entry name" value="HIS_KIN"/>
    <property type="match status" value="1"/>
</dbReference>
<dbReference type="InterPro" id="IPR000014">
    <property type="entry name" value="PAS"/>
</dbReference>
<evidence type="ECO:0000259" key="15">
    <source>
        <dbReference type="PROSITE" id="PS50112"/>
    </source>
</evidence>
<evidence type="ECO:0000256" key="1">
    <source>
        <dbReference type="ARBA" id="ARBA00000085"/>
    </source>
</evidence>
<evidence type="ECO:0000256" key="12">
    <source>
        <dbReference type="ARBA" id="ARBA00023136"/>
    </source>
</evidence>
<dbReference type="Pfam" id="PF13426">
    <property type="entry name" value="PAS_9"/>
    <property type="match status" value="1"/>
</dbReference>
<dbReference type="Gene3D" id="3.30.565.10">
    <property type="entry name" value="Histidine kinase-like ATPase, C-terminal domain"/>
    <property type="match status" value="1"/>
</dbReference>
<keyword evidence="4" id="KW-0597">Phosphoprotein</keyword>
<comment type="subcellular location">
    <subcellularLocation>
        <location evidence="2">Membrane</location>
    </subcellularLocation>
</comment>
<evidence type="ECO:0000313" key="17">
    <source>
        <dbReference type="EMBL" id="PEH38368.1"/>
    </source>
</evidence>